<dbReference type="EMBL" id="JAAZKV010000018">
    <property type="protein sequence ID" value="NMA44689.1"/>
    <property type="molecule type" value="Genomic_DNA"/>
</dbReference>
<accession>A0A7K4C036</accession>
<evidence type="ECO:0000259" key="2">
    <source>
        <dbReference type="Pfam" id="PF07705"/>
    </source>
</evidence>
<dbReference type="PANTHER" id="PTHR35902:SF3">
    <property type="entry name" value="NPCBM-ASSOCIATED, NEW3 DOMAIN OF ALPHA-GALACTOSIDASE"/>
    <property type="match status" value="1"/>
</dbReference>
<dbReference type="Proteomes" id="UP000526302">
    <property type="component" value="Unassembled WGS sequence"/>
</dbReference>
<reference evidence="3 4" key="1">
    <citation type="journal article" date="2020" name="Biotechnol. Biofuels">
        <title>New insights from the biogas microbiome by comprehensive genome-resolved metagenomics of nearly 1600 species originating from multiple anaerobic digesters.</title>
        <authorList>
            <person name="Campanaro S."/>
            <person name="Treu L."/>
            <person name="Rodriguez-R L.M."/>
            <person name="Kovalovszki A."/>
            <person name="Ziels R.M."/>
            <person name="Maus I."/>
            <person name="Zhu X."/>
            <person name="Kougias P.G."/>
            <person name="Basile A."/>
            <person name="Luo G."/>
            <person name="Schluter A."/>
            <person name="Konstantinidis K.T."/>
            <person name="Angelidaki I."/>
        </authorList>
    </citation>
    <scope>NUCLEOTIDE SEQUENCE [LARGE SCALE GENOMIC DNA]</scope>
    <source>
        <strain evidence="3">AS22ysBPME_79</strain>
    </source>
</reference>
<evidence type="ECO:0000313" key="3">
    <source>
        <dbReference type="EMBL" id="NMA44689.1"/>
    </source>
</evidence>
<dbReference type="InterPro" id="IPR013783">
    <property type="entry name" value="Ig-like_fold"/>
</dbReference>
<sequence>MKKTTLLTILLTIILLMGVAFAAVPDITQINYNPSPAIPGTTTTLLIQLENNENIIQKEVTLEIKNEYPFTIKEENTKNIGDIQKYGKALAQFIVYIDPSAENKTYEIPITTSTKDQPNGITRNYPIIISGKEPTLKIINISTEKLIPGEEKEITFTIQNVGTSTAYDIITELQEDRTITASGAIIEREITPLGAATTHIEKIMPSETKTTTLKISVNRNATLKNYTLPVKISYRNPSGTRITDTSYIGFKISGEVKLDAAIKETKTIGNQTEITIELFNSGEGKAEYTMIEISGNGTIDKEKQFIGSIEPNDIDSIKTKLTTNEETKTITLKITYQDSDAKTKTKTIELTLPHQEKTNEQPNLILNLIILIVIIAIVWTGYKKFIKKNKK</sequence>
<protein>
    <recommendedName>
        <fullName evidence="2">CARDB domain-containing protein</fullName>
    </recommendedName>
</protein>
<dbReference type="Gene3D" id="2.60.40.10">
    <property type="entry name" value="Immunoglobulins"/>
    <property type="match status" value="1"/>
</dbReference>
<feature type="domain" description="CARDB" evidence="2">
    <location>
        <begin position="134"/>
        <end position="232"/>
    </location>
</feature>
<comment type="caution">
    <text evidence="3">The sequence shown here is derived from an EMBL/GenBank/DDBJ whole genome shotgun (WGS) entry which is preliminary data.</text>
</comment>
<feature type="transmembrane region" description="Helical" evidence="1">
    <location>
        <begin position="364"/>
        <end position="382"/>
    </location>
</feature>
<name>A0A7K4C036_9ARCH</name>
<dbReference type="Pfam" id="PF07705">
    <property type="entry name" value="CARDB"/>
    <property type="match status" value="1"/>
</dbReference>
<keyword evidence="1" id="KW-0472">Membrane</keyword>
<gene>
    <name evidence="3" type="ORF">GX950_02670</name>
</gene>
<evidence type="ECO:0000313" key="4">
    <source>
        <dbReference type="Proteomes" id="UP000526302"/>
    </source>
</evidence>
<dbReference type="AlphaFoldDB" id="A0A7K4C036"/>
<evidence type="ECO:0000256" key="1">
    <source>
        <dbReference type="SAM" id="Phobius"/>
    </source>
</evidence>
<keyword evidence="1" id="KW-0812">Transmembrane</keyword>
<dbReference type="InterPro" id="IPR011635">
    <property type="entry name" value="CARDB"/>
</dbReference>
<organism evidence="3 4">
    <name type="scientific">Candidatus Iainarchaeum sp</name>
    <dbReference type="NCBI Taxonomy" id="3101447"/>
    <lineage>
        <taxon>Archaea</taxon>
        <taxon>Candidatus Iainarchaeota</taxon>
        <taxon>Candidatus Iainarchaeia</taxon>
        <taxon>Candidatus Iainarchaeales</taxon>
        <taxon>Candidatus Iainarchaeaceae</taxon>
        <taxon>Candidatus Iainarchaeum</taxon>
    </lineage>
</organism>
<dbReference type="PANTHER" id="PTHR35902">
    <property type="entry name" value="S-LAYER DOMAIN-LIKE PROTEIN-RELATED"/>
    <property type="match status" value="1"/>
</dbReference>
<keyword evidence="1" id="KW-1133">Transmembrane helix</keyword>
<proteinExistence type="predicted"/>